<proteinExistence type="predicted"/>
<name>A0A6S7H7H0_PARCT</name>
<dbReference type="Proteomes" id="UP001152795">
    <property type="component" value="Unassembled WGS sequence"/>
</dbReference>
<dbReference type="InterPro" id="IPR035500">
    <property type="entry name" value="NHR-like_dom_sf"/>
</dbReference>
<evidence type="ECO:0000313" key="6">
    <source>
        <dbReference type="Proteomes" id="UP001152795"/>
    </source>
</evidence>
<dbReference type="PROSITE" id="PS51843">
    <property type="entry name" value="NR_LBD"/>
    <property type="match status" value="1"/>
</dbReference>
<keyword evidence="3" id="KW-0675">Receptor</keyword>
<dbReference type="Pfam" id="PF00104">
    <property type="entry name" value="Hormone_recep"/>
    <property type="match status" value="1"/>
</dbReference>
<sequence length="356" mass="40558">MEPARVHVDARKFHRIRTSAFRRGPYMNPDAVQHERAPRSISKGKGSFTGARKSLEGRRERRKKSISKVKYEKEQLSSEPNSPYSSPISPEQWNELESSADIVFSNFDSHSKKDEDEPHLSCNDTTNGDSKLISDVLDVTSEKLPNFGFCSEQSVHSELCPPTSFSLYDSSIQLLYMSVSWARNIPMFMDLPFRDQAILLEEAWSELFLLNAVHYFLPVDLTTLISATDLSPSQSSTSKLVKEIRTLQNVVARFHQLQINAVEYACLKAVVLFKSDLRGLRAPHDIEKLQDQAQIILNDYCQTHVKSPDNARFGKLLLTLPLLRSVNPKMIEQVFFRRDGEVISIEKILCDMFKAC</sequence>
<dbReference type="InterPro" id="IPR050274">
    <property type="entry name" value="Nuclear_hormone_rcpt_NR2"/>
</dbReference>
<organism evidence="5 6">
    <name type="scientific">Paramuricea clavata</name>
    <name type="common">Red gorgonian</name>
    <name type="synonym">Violescent sea-whip</name>
    <dbReference type="NCBI Taxonomy" id="317549"/>
    <lineage>
        <taxon>Eukaryota</taxon>
        <taxon>Metazoa</taxon>
        <taxon>Cnidaria</taxon>
        <taxon>Anthozoa</taxon>
        <taxon>Octocorallia</taxon>
        <taxon>Malacalcyonacea</taxon>
        <taxon>Plexauridae</taxon>
        <taxon>Paramuricea</taxon>
    </lineage>
</organism>
<keyword evidence="1" id="KW-0805">Transcription regulation</keyword>
<dbReference type="FunFam" id="1.10.565.10:FF:000011">
    <property type="entry name" value="Nuclear receptor subfamily 5, group A, member 2"/>
    <property type="match status" value="1"/>
</dbReference>
<keyword evidence="6" id="KW-1185">Reference proteome</keyword>
<feature type="region of interest" description="Disordered" evidence="4">
    <location>
        <begin position="20"/>
        <end position="91"/>
    </location>
</feature>
<dbReference type="InterPro" id="IPR001723">
    <property type="entry name" value="Nuclear_hrmn_rcpt"/>
</dbReference>
<evidence type="ECO:0000256" key="4">
    <source>
        <dbReference type="SAM" id="MobiDB-lite"/>
    </source>
</evidence>
<dbReference type="EMBL" id="CACRXK020002016">
    <property type="protein sequence ID" value="CAB3992290.1"/>
    <property type="molecule type" value="Genomic_DNA"/>
</dbReference>
<dbReference type="AlphaFoldDB" id="A0A6S7H7H0"/>
<evidence type="ECO:0000256" key="1">
    <source>
        <dbReference type="ARBA" id="ARBA00023015"/>
    </source>
</evidence>
<feature type="compositionally biased region" description="Polar residues" evidence="4">
    <location>
        <begin position="77"/>
        <end position="91"/>
    </location>
</feature>
<keyword evidence="2" id="KW-0804">Transcription</keyword>
<dbReference type="Gene3D" id="1.10.565.10">
    <property type="entry name" value="Retinoid X Receptor"/>
    <property type="match status" value="1"/>
</dbReference>
<comment type="caution">
    <text evidence="5">The sequence shown here is derived from an EMBL/GenBank/DDBJ whole genome shotgun (WGS) entry which is preliminary data.</text>
</comment>
<accession>A0A6S7H7H0</accession>
<reference evidence="5" key="1">
    <citation type="submission" date="2020-04" db="EMBL/GenBank/DDBJ databases">
        <authorList>
            <person name="Alioto T."/>
            <person name="Alioto T."/>
            <person name="Gomez Garrido J."/>
        </authorList>
    </citation>
    <scope>NUCLEOTIDE SEQUENCE</scope>
    <source>
        <strain evidence="5">A484AB</strain>
    </source>
</reference>
<dbReference type="PANTHER" id="PTHR24083">
    <property type="entry name" value="NUCLEAR HORMONE RECEPTOR"/>
    <property type="match status" value="1"/>
</dbReference>
<evidence type="ECO:0000256" key="2">
    <source>
        <dbReference type="ARBA" id="ARBA00023163"/>
    </source>
</evidence>
<dbReference type="OrthoDB" id="5774777at2759"/>
<protein>
    <submittedName>
        <fullName evidence="5">Photoreceptor-specific nuclear receptor-like</fullName>
    </submittedName>
</protein>
<evidence type="ECO:0000256" key="3">
    <source>
        <dbReference type="ARBA" id="ARBA00023170"/>
    </source>
</evidence>
<dbReference type="InterPro" id="IPR000536">
    <property type="entry name" value="Nucl_hrmn_rcpt_lig-bd"/>
</dbReference>
<evidence type="ECO:0000313" key="5">
    <source>
        <dbReference type="EMBL" id="CAB3992290.1"/>
    </source>
</evidence>
<dbReference type="PRINTS" id="PR00398">
    <property type="entry name" value="STRDHORMONER"/>
</dbReference>
<dbReference type="SUPFAM" id="SSF48508">
    <property type="entry name" value="Nuclear receptor ligand-binding domain"/>
    <property type="match status" value="1"/>
</dbReference>
<dbReference type="SMART" id="SM00430">
    <property type="entry name" value="HOLI"/>
    <property type="match status" value="1"/>
</dbReference>
<gene>
    <name evidence="5" type="ORF">PACLA_8A036297</name>
</gene>